<dbReference type="RefSeq" id="WP_379048089.1">
    <property type="nucleotide sequence ID" value="NZ_JBHSKW010000069.1"/>
</dbReference>
<feature type="signal peptide" evidence="2">
    <location>
        <begin position="1"/>
        <end position="22"/>
    </location>
</feature>
<keyword evidence="5" id="KW-1185">Reference proteome</keyword>
<dbReference type="Pfam" id="PF13205">
    <property type="entry name" value="Big_5"/>
    <property type="match status" value="1"/>
</dbReference>
<gene>
    <name evidence="4" type="ORF">ACFSSE_14895</name>
</gene>
<dbReference type="SUPFAM" id="SSF49452">
    <property type="entry name" value="Starch-binding domain-like"/>
    <property type="match status" value="1"/>
</dbReference>
<dbReference type="InterPro" id="IPR013784">
    <property type="entry name" value="Carb-bd-like_fold"/>
</dbReference>
<protein>
    <submittedName>
        <fullName evidence="4">Ig-like domain-containing domain</fullName>
    </submittedName>
</protein>
<organism evidence="4 5">
    <name type="scientific">Pedobacter alpinus</name>
    <dbReference type="NCBI Taxonomy" id="1590643"/>
    <lineage>
        <taxon>Bacteria</taxon>
        <taxon>Pseudomonadati</taxon>
        <taxon>Bacteroidota</taxon>
        <taxon>Sphingobacteriia</taxon>
        <taxon>Sphingobacteriales</taxon>
        <taxon>Sphingobacteriaceae</taxon>
        <taxon>Pedobacter</taxon>
    </lineage>
</organism>
<proteinExistence type="predicted"/>
<sequence>MKNTYNITLLFSILLLAACASLQTPEGGPRDTTAPEVLQEKPRNLTTNFKEDNIQITFDEYFKLNSEFTEISISPAQEIPPLFKIKQKSLIIDFKDSLETNTTYTINFGKAIQDVNESNTLKNYSYVFATGPELDSLQIKGKVISALDNKEVKDVTVFILPISRDSIFGKKKPSIYTITDSAGNFSLKNLREDTYRIYALQETGSDRIYNSPNEEIAFLKDSINLNKDTSEIVLKLFKEIPEVFRTTEQKLENDGKISLIFNKPISKPSLTFLGNNEIKNPIIDFSSKGDTVGLWLREITFDSLKVVINSDKTPLDTITFRRGSKDEYKRTILFNNNLSDGKIAPLNPLTLTFNLPIAKIDESKISLYVDSTKLNGLQIKKLPPSERKYQLQYNWQLKKAYNLVLEDGAVTDIYGNTNKSLKLAFELDDVEDYGTLSLKVSKADSSKNYIIQLTTEKGDIYKERRITQNTTLEFNYIPTGKYFIKVIEDMNNNGIYDTGNLRLKLQPEKIYVFDKEILTRANWDREEAIEIPKVF</sequence>
<name>A0ABW5TWV3_9SPHI</name>
<evidence type="ECO:0000256" key="1">
    <source>
        <dbReference type="ARBA" id="ARBA00022729"/>
    </source>
</evidence>
<comment type="caution">
    <text evidence="4">The sequence shown here is derived from an EMBL/GenBank/DDBJ whole genome shotgun (WGS) entry which is preliminary data.</text>
</comment>
<reference evidence="5" key="1">
    <citation type="journal article" date="2019" name="Int. J. Syst. Evol. Microbiol.">
        <title>The Global Catalogue of Microorganisms (GCM) 10K type strain sequencing project: providing services to taxonomists for standard genome sequencing and annotation.</title>
        <authorList>
            <consortium name="The Broad Institute Genomics Platform"/>
            <consortium name="The Broad Institute Genome Sequencing Center for Infectious Disease"/>
            <person name="Wu L."/>
            <person name="Ma J."/>
        </authorList>
    </citation>
    <scope>NUCLEOTIDE SEQUENCE [LARGE SCALE GENOMIC DNA]</scope>
    <source>
        <strain evidence="5">KCTC 42456</strain>
    </source>
</reference>
<evidence type="ECO:0000313" key="5">
    <source>
        <dbReference type="Proteomes" id="UP001597546"/>
    </source>
</evidence>
<evidence type="ECO:0000256" key="2">
    <source>
        <dbReference type="SAM" id="SignalP"/>
    </source>
</evidence>
<evidence type="ECO:0000259" key="3">
    <source>
        <dbReference type="Pfam" id="PF13205"/>
    </source>
</evidence>
<dbReference type="Proteomes" id="UP001597546">
    <property type="component" value="Unassembled WGS sequence"/>
</dbReference>
<dbReference type="EMBL" id="JBHULV010000050">
    <property type="protein sequence ID" value="MFD2732995.1"/>
    <property type="molecule type" value="Genomic_DNA"/>
</dbReference>
<keyword evidence="1 2" id="KW-0732">Signal</keyword>
<feature type="chain" id="PRO_5045851848" evidence="2">
    <location>
        <begin position="23"/>
        <end position="535"/>
    </location>
</feature>
<dbReference type="PROSITE" id="PS51257">
    <property type="entry name" value="PROKAR_LIPOPROTEIN"/>
    <property type="match status" value="1"/>
</dbReference>
<accession>A0ABW5TWV3</accession>
<dbReference type="InterPro" id="IPR032812">
    <property type="entry name" value="SbsA_Ig"/>
</dbReference>
<evidence type="ECO:0000313" key="4">
    <source>
        <dbReference type="EMBL" id="MFD2732995.1"/>
    </source>
</evidence>
<feature type="domain" description="SbsA Ig-like" evidence="3">
    <location>
        <begin position="31"/>
        <end position="130"/>
    </location>
</feature>